<evidence type="ECO:0000259" key="1">
    <source>
        <dbReference type="Pfam" id="PF00462"/>
    </source>
</evidence>
<dbReference type="AlphaFoldDB" id="A0A975SNZ8"/>
<dbReference type="CDD" id="cd02976">
    <property type="entry name" value="NrdH"/>
    <property type="match status" value="1"/>
</dbReference>
<organism evidence="2 3">
    <name type="scientific">Azospira inquinata</name>
    <dbReference type="NCBI Taxonomy" id="2785627"/>
    <lineage>
        <taxon>Bacteria</taxon>
        <taxon>Pseudomonadati</taxon>
        <taxon>Pseudomonadota</taxon>
        <taxon>Betaproteobacteria</taxon>
        <taxon>Rhodocyclales</taxon>
        <taxon>Rhodocyclaceae</taxon>
        <taxon>Azospira</taxon>
    </lineage>
</organism>
<name>A0A975SNZ8_9RHOO</name>
<reference evidence="2" key="1">
    <citation type="submission" date="2020-11" db="EMBL/GenBank/DDBJ databases">
        <title>Azospira inquinata sp. nov.</title>
        <authorList>
            <person name="Moe W.M."/>
            <person name="Mikes M.C."/>
        </authorList>
    </citation>
    <scope>NUCLEOTIDE SEQUENCE</scope>
    <source>
        <strain evidence="2">Azo-3</strain>
    </source>
</reference>
<protein>
    <submittedName>
        <fullName evidence="2">Glutaredoxin family protein</fullName>
    </submittedName>
</protein>
<keyword evidence="3" id="KW-1185">Reference proteome</keyword>
<dbReference type="InterPro" id="IPR002109">
    <property type="entry name" value="Glutaredoxin"/>
</dbReference>
<dbReference type="EMBL" id="CP064782">
    <property type="protein sequence ID" value="QWT49778.1"/>
    <property type="molecule type" value="Genomic_DNA"/>
</dbReference>
<gene>
    <name evidence="2" type="ORF">Azoinq_03960</name>
</gene>
<dbReference type="PROSITE" id="PS51354">
    <property type="entry name" value="GLUTAREDOXIN_2"/>
    <property type="match status" value="1"/>
</dbReference>
<dbReference type="Pfam" id="PF00462">
    <property type="entry name" value="Glutaredoxin"/>
    <property type="match status" value="1"/>
</dbReference>
<evidence type="ECO:0000313" key="3">
    <source>
        <dbReference type="Proteomes" id="UP000683428"/>
    </source>
</evidence>
<feature type="domain" description="Glutaredoxin" evidence="1">
    <location>
        <begin position="96"/>
        <end position="153"/>
    </location>
</feature>
<dbReference type="Proteomes" id="UP000683428">
    <property type="component" value="Chromosome"/>
</dbReference>
<dbReference type="RefSeq" id="WP_216125667.1">
    <property type="nucleotide sequence ID" value="NZ_CP064782.1"/>
</dbReference>
<sequence length="179" mass="19436">MSAAMPFSLSALRRPGALLALAALCTLWGGARADTYRWIDPRSGNPVLSDRPPPAGVRHYRRIQEGASPDDAPTKDGVDLAGQPYENRLAAAKYPVLLYVSPNCGEGCTQAQDLLRERGIPHREINVTPTDQAAQEALSKESGNRQVPFLKVGTRSQLGFQRDAWNRLLDAAGYAKKAP</sequence>
<dbReference type="KEGG" id="aiq:Azoinq_03960"/>
<proteinExistence type="predicted"/>
<evidence type="ECO:0000313" key="2">
    <source>
        <dbReference type="EMBL" id="QWT49778.1"/>
    </source>
</evidence>
<accession>A0A975SNZ8</accession>